<dbReference type="Proteomes" id="UP000478052">
    <property type="component" value="Unassembled WGS sequence"/>
</dbReference>
<reference evidence="9 10" key="1">
    <citation type="submission" date="2019-08" db="EMBL/GenBank/DDBJ databases">
        <title>Whole genome of Aphis craccivora.</title>
        <authorList>
            <person name="Voronova N.V."/>
            <person name="Shulinski R.S."/>
            <person name="Bandarenka Y.V."/>
            <person name="Zhorov D.G."/>
            <person name="Warner D."/>
        </authorList>
    </citation>
    <scope>NUCLEOTIDE SEQUENCE [LARGE SCALE GENOMIC DNA]</scope>
    <source>
        <strain evidence="9">180601</strain>
        <tissue evidence="9">Whole Body</tissue>
    </source>
</reference>
<organism evidence="9 10">
    <name type="scientific">Aphis craccivora</name>
    <name type="common">Cowpea aphid</name>
    <dbReference type="NCBI Taxonomy" id="307492"/>
    <lineage>
        <taxon>Eukaryota</taxon>
        <taxon>Metazoa</taxon>
        <taxon>Ecdysozoa</taxon>
        <taxon>Arthropoda</taxon>
        <taxon>Hexapoda</taxon>
        <taxon>Insecta</taxon>
        <taxon>Pterygota</taxon>
        <taxon>Neoptera</taxon>
        <taxon>Paraneoptera</taxon>
        <taxon>Hemiptera</taxon>
        <taxon>Sternorrhyncha</taxon>
        <taxon>Aphidomorpha</taxon>
        <taxon>Aphidoidea</taxon>
        <taxon>Aphididae</taxon>
        <taxon>Aphidini</taxon>
        <taxon>Aphis</taxon>
        <taxon>Aphis</taxon>
    </lineage>
</organism>
<keyword evidence="10" id="KW-1185">Reference proteome</keyword>
<evidence type="ECO:0000313" key="9">
    <source>
        <dbReference type="EMBL" id="KAF0764910.1"/>
    </source>
</evidence>
<feature type="compositionally biased region" description="Low complexity" evidence="7">
    <location>
        <begin position="365"/>
        <end position="374"/>
    </location>
</feature>
<dbReference type="Pfam" id="PF06858">
    <property type="entry name" value="NOG1"/>
    <property type="match status" value="2"/>
</dbReference>
<dbReference type="GO" id="GO:0005525">
    <property type="term" value="F:GTP binding"/>
    <property type="evidence" value="ECO:0007669"/>
    <property type="project" value="UniProtKB-KW"/>
</dbReference>
<keyword evidence="3" id="KW-0547">Nucleotide-binding</keyword>
<dbReference type="AlphaFoldDB" id="A0A6G0Z364"/>
<evidence type="ECO:0000256" key="7">
    <source>
        <dbReference type="SAM" id="MobiDB-lite"/>
    </source>
</evidence>
<dbReference type="OrthoDB" id="415015at2759"/>
<feature type="non-terminal residue" evidence="9">
    <location>
        <position position="1"/>
    </location>
</feature>
<evidence type="ECO:0000313" key="10">
    <source>
        <dbReference type="Proteomes" id="UP000478052"/>
    </source>
</evidence>
<dbReference type="Pfam" id="PF08155">
    <property type="entry name" value="NOGCT"/>
    <property type="match status" value="2"/>
</dbReference>
<keyword evidence="6" id="KW-0175">Coiled coil</keyword>
<dbReference type="GO" id="GO:0042254">
    <property type="term" value="P:ribosome biogenesis"/>
    <property type="evidence" value="ECO:0007669"/>
    <property type="project" value="UniProtKB-KW"/>
</dbReference>
<protein>
    <submittedName>
        <fullName evidence="9">Nucleolar GTP-binding protein 1</fullName>
    </submittedName>
</protein>
<dbReference type="SUPFAM" id="SSF52540">
    <property type="entry name" value="P-loop containing nucleoside triphosphate hydrolases"/>
    <property type="match status" value="2"/>
</dbReference>
<feature type="compositionally biased region" description="Polar residues" evidence="7">
    <location>
        <begin position="442"/>
        <end position="453"/>
    </location>
</feature>
<dbReference type="EMBL" id="VUJU01001521">
    <property type="protein sequence ID" value="KAF0764910.1"/>
    <property type="molecule type" value="Genomic_DNA"/>
</dbReference>
<dbReference type="InterPro" id="IPR006073">
    <property type="entry name" value="GTP-bd"/>
</dbReference>
<evidence type="ECO:0000256" key="3">
    <source>
        <dbReference type="ARBA" id="ARBA00022741"/>
    </source>
</evidence>
<feature type="compositionally biased region" description="Low complexity" evidence="7">
    <location>
        <begin position="917"/>
        <end position="930"/>
    </location>
</feature>
<name>A0A6G0Z364_APHCR</name>
<dbReference type="CDD" id="cd01897">
    <property type="entry name" value="NOG"/>
    <property type="match status" value="2"/>
</dbReference>
<evidence type="ECO:0000256" key="6">
    <source>
        <dbReference type="SAM" id="Coils"/>
    </source>
</evidence>
<dbReference type="InterPro" id="IPR031167">
    <property type="entry name" value="G_OBG"/>
</dbReference>
<feature type="compositionally biased region" description="Polar residues" evidence="7">
    <location>
        <begin position="931"/>
        <end position="943"/>
    </location>
</feature>
<dbReference type="InterPro" id="IPR010674">
    <property type="entry name" value="NOG1_Rossman_fold_dom"/>
</dbReference>
<evidence type="ECO:0000256" key="4">
    <source>
        <dbReference type="ARBA" id="ARBA00023134"/>
    </source>
</evidence>
<evidence type="ECO:0000256" key="1">
    <source>
        <dbReference type="ARBA" id="ARBA00004604"/>
    </source>
</evidence>
<keyword evidence="2" id="KW-0690">Ribosome biogenesis</keyword>
<feature type="region of interest" description="Disordered" evidence="7">
    <location>
        <begin position="352"/>
        <end position="453"/>
    </location>
</feature>
<dbReference type="InterPro" id="IPR027417">
    <property type="entry name" value="P-loop_NTPase"/>
</dbReference>
<feature type="coiled-coil region" evidence="6">
    <location>
        <begin position="239"/>
        <end position="266"/>
    </location>
</feature>
<evidence type="ECO:0000259" key="8">
    <source>
        <dbReference type="PROSITE" id="PS51710"/>
    </source>
</evidence>
<proteinExistence type="predicted"/>
<evidence type="ECO:0000256" key="2">
    <source>
        <dbReference type="ARBA" id="ARBA00022517"/>
    </source>
</evidence>
<keyword evidence="5" id="KW-0539">Nucleus</keyword>
<feature type="compositionally biased region" description="Basic and acidic residues" evidence="7">
    <location>
        <begin position="379"/>
        <end position="389"/>
    </location>
</feature>
<dbReference type="PRINTS" id="PR00326">
    <property type="entry name" value="GTP1OBG"/>
</dbReference>
<feature type="compositionally biased region" description="Basic residues" evidence="7">
    <location>
        <begin position="973"/>
        <end position="982"/>
    </location>
</feature>
<dbReference type="FunFam" id="3.40.50.300:FF:000496">
    <property type="entry name" value="Nucleolar GTP-binding protein 1"/>
    <property type="match status" value="2"/>
</dbReference>
<sequence length="993" mass="113761">KRQAPNLVYLEQVRQHLSRLPSIDPYTRTLILCGFPNVGKSSFLNKITRADVEVHSYAFTTKSLYVGHTDYKYLRWQVVDTPGVLDHPLEERNVIEMQAVTALAHLRAAILYFIDVSEQCGHSIAEQVKLYESIKPLFTNKPLLVVCNKVDVTPMDQLSEANREALSIFEKNNVPLLSMSAVTDEGVMEVKQQACDTLLAYRIENKIQAKKVDSILNRLHVALPKTRDEKVRPPCIPEMVLQKQRLAELQEFKKKLEKNLEDELGDDYILDLKKNYDLPDDIKYDVIPEFWNGRNIADFIHAELLQKVEDLEKEEALREEAGYYAVPKIEIDETLQEIKELAQKIRDRKIINRNESRISRQSSKPTTPRTAPARARGRSATDFRNRMEDLGVDMEGTDEAHFTKTRGRARSLTRSQSRTNVKKPRLGSMQRSVSTSRSQSRLPRNQSGVRDSSMQLKLKQVAHKAIAKKVKKQGLKGEADRFIGTKRPKHLQAPNLVYLEQVRQHLSRLPSIDPYTRTLILCGFPNVGKSSFLNKITRADVEVHSYAFTTKSLYVGHTDYKYLRWQVVDTPGVLDHPLEERNVIEMQAVTALAHLRAAILYFIDVSEQCGHSIAEQVKLYESIKPLFTNKPLLVVCNKVDVTPMDQLSEANREALSIFEKNNVPLLSMSAVTDEGVMEVKQQACDTLLAYRIENKIQAKKVDSILNRLHVALPKTRDEKVRPPCIPEMVLQKQRLAELQEFKKKLEKNLEDELGDDYILDLKKNYDLPDDIKYDVIPEFWNGRNIADFIHAELLQKVEDLEKEEALREEAGYYAVPKIEIDETLREIKELAQKIRDRKIINRNESRISRQSSKPTTPRTAPARARGRSATDFRNRMEDLGVDMEGTDEAHFTKTRGRARSLTRSQSRTNAKKPRLGSMQRSVSTSRSQSRLPRNQSGVRDSSMQLKLKQVAHKAIAKKVKKQGLKGEADRFIGTKRPKHLYAGKRGIGKTERR</sequence>
<dbReference type="PROSITE" id="PS51710">
    <property type="entry name" value="G_OBG"/>
    <property type="match status" value="2"/>
</dbReference>
<keyword evidence="4" id="KW-0342">GTP-binding</keyword>
<feature type="compositionally biased region" description="Basic and acidic residues" evidence="7">
    <location>
        <begin position="868"/>
        <end position="878"/>
    </location>
</feature>
<accession>A0A6G0Z364</accession>
<feature type="coiled-coil region" evidence="6">
    <location>
        <begin position="728"/>
        <end position="755"/>
    </location>
</feature>
<comment type="subcellular location">
    <subcellularLocation>
        <location evidence="1">Nucleus</location>
        <location evidence="1">Nucleolus</location>
    </subcellularLocation>
</comment>
<feature type="domain" description="OBG-type G" evidence="8">
    <location>
        <begin position="517"/>
        <end position="688"/>
    </location>
</feature>
<dbReference type="Gene3D" id="3.40.50.300">
    <property type="entry name" value="P-loop containing nucleotide triphosphate hydrolases"/>
    <property type="match status" value="2"/>
</dbReference>
<gene>
    <name evidence="9" type="ORF">FWK35_00013455</name>
</gene>
<feature type="region of interest" description="Disordered" evidence="7">
    <location>
        <begin position="841"/>
        <end position="943"/>
    </location>
</feature>
<dbReference type="InterPro" id="IPR012973">
    <property type="entry name" value="NOG_C"/>
</dbReference>
<feature type="domain" description="OBG-type G" evidence="8">
    <location>
        <begin position="28"/>
        <end position="199"/>
    </location>
</feature>
<feature type="region of interest" description="Disordered" evidence="7">
    <location>
        <begin position="957"/>
        <end position="993"/>
    </location>
</feature>
<evidence type="ECO:0000256" key="5">
    <source>
        <dbReference type="ARBA" id="ARBA00023242"/>
    </source>
</evidence>
<comment type="caution">
    <text evidence="9">The sequence shown here is derived from an EMBL/GenBank/DDBJ whole genome shotgun (WGS) entry which is preliminary data.</text>
</comment>
<dbReference type="GO" id="GO:0005730">
    <property type="term" value="C:nucleolus"/>
    <property type="evidence" value="ECO:0007669"/>
    <property type="project" value="UniProtKB-SubCell"/>
</dbReference>
<feature type="compositionally biased region" description="Low complexity" evidence="7">
    <location>
        <begin position="428"/>
        <end position="441"/>
    </location>
</feature>
<dbReference type="PANTHER" id="PTHR45759">
    <property type="entry name" value="NUCLEOLAR GTP-BINDING PROTEIN 1"/>
    <property type="match status" value="1"/>
</dbReference>
<feature type="compositionally biased region" description="Low complexity" evidence="7">
    <location>
        <begin position="854"/>
        <end position="863"/>
    </location>
</feature>